<evidence type="ECO:0000313" key="1">
    <source>
        <dbReference type="EMBL" id="SEG21141.1"/>
    </source>
</evidence>
<dbReference type="AlphaFoldDB" id="A0A1H5YAT3"/>
<dbReference type="OrthoDB" id="79831at2"/>
<dbReference type="Pfam" id="PF09669">
    <property type="entry name" value="Phage_pRha"/>
    <property type="match status" value="1"/>
</dbReference>
<sequence>MNQIQHLNNTHLTMSSREIAELLGSRHDNVKRTMDSLRARGVITFTQTEEKGTGGRPGTVYSVGKRDSHVIVAQLSPEFTARLVDRWQELEEQASRPQLPDFNNPAAAARAWADAVEQREQLALEHDRLSAENAHLRDYFAEGMKIVDFARSLNGVNCQKIQNYLADKGWIRRDGFGWRVNSRFRDRFVAERTRHFRHPITEEEQESRYPVLLKAGAVRLFEMYTAGELPMKATWNGHYGHGAEVFR</sequence>
<dbReference type="InterPro" id="IPR036388">
    <property type="entry name" value="WH-like_DNA-bd_sf"/>
</dbReference>
<reference evidence="1 2" key="1">
    <citation type="submission" date="2016-10" db="EMBL/GenBank/DDBJ databases">
        <authorList>
            <person name="de Groot N.N."/>
        </authorList>
    </citation>
    <scope>NUCLEOTIDE SEQUENCE [LARGE SCALE GENOMIC DNA]</scope>
    <source>
        <strain evidence="1 2">DSM 22012</strain>
    </source>
</reference>
<keyword evidence="2" id="KW-1185">Reference proteome</keyword>
<dbReference type="Proteomes" id="UP000236745">
    <property type="component" value="Unassembled WGS sequence"/>
</dbReference>
<dbReference type="RefSeq" id="WP_104002567.1">
    <property type="nucleotide sequence ID" value="NZ_FNVQ01000001.1"/>
</dbReference>
<protein>
    <submittedName>
        <fullName evidence="1">Phage regulatory protein Rha (Phage_pRha)</fullName>
    </submittedName>
</protein>
<name>A0A1H5YAT3_9GAMM</name>
<proteinExistence type="predicted"/>
<gene>
    <name evidence="1" type="ORF">SAMN05444390_1011686</name>
</gene>
<accession>A0A1H5YAT3</accession>
<evidence type="ECO:0000313" key="2">
    <source>
        <dbReference type="Proteomes" id="UP000236745"/>
    </source>
</evidence>
<organism evidence="1 2">
    <name type="scientific">Marinobacterium lutimaris</name>
    <dbReference type="NCBI Taxonomy" id="568106"/>
    <lineage>
        <taxon>Bacteria</taxon>
        <taxon>Pseudomonadati</taxon>
        <taxon>Pseudomonadota</taxon>
        <taxon>Gammaproteobacteria</taxon>
        <taxon>Oceanospirillales</taxon>
        <taxon>Oceanospirillaceae</taxon>
        <taxon>Marinobacterium</taxon>
    </lineage>
</organism>
<dbReference type="Gene3D" id="1.10.10.10">
    <property type="entry name" value="Winged helix-like DNA-binding domain superfamily/Winged helix DNA-binding domain"/>
    <property type="match status" value="1"/>
</dbReference>
<dbReference type="EMBL" id="FNVQ01000001">
    <property type="protein sequence ID" value="SEG21141.1"/>
    <property type="molecule type" value="Genomic_DNA"/>
</dbReference>
<dbReference type="InterPro" id="IPR036390">
    <property type="entry name" value="WH_DNA-bd_sf"/>
</dbReference>
<dbReference type="InterPro" id="IPR014054">
    <property type="entry name" value="Phage_regulatory_Rha"/>
</dbReference>
<dbReference type="SUPFAM" id="SSF46785">
    <property type="entry name" value="Winged helix' DNA-binding domain"/>
    <property type="match status" value="1"/>
</dbReference>